<dbReference type="CDD" id="cd05289">
    <property type="entry name" value="MDR_like_2"/>
    <property type="match status" value="1"/>
</dbReference>
<name>A0A7S1C673_9STRA</name>
<dbReference type="PANTHER" id="PTHR44013:SF1">
    <property type="entry name" value="ZINC-TYPE ALCOHOL DEHYDROGENASE-LIKE PROTEIN C16A3.02C"/>
    <property type="match status" value="1"/>
</dbReference>
<dbReference type="InterPro" id="IPR013154">
    <property type="entry name" value="ADH-like_N"/>
</dbReference>
<reference evidence="2" key="1">
    <citation type="submission" date="2021-01" db="EMBL/GenBank/DDBJ databases">
        <authorList>
            <person name="Corre E."/>
            <person name="Pelletier E."/>
            <person name="Niang G."/>
            <person name="Scheremetjew M."/>
            <person name="Finn R."/>
            <person name="Kale V."/>
            <person name="Holt S."/>
            <person name="Cochrane G."/>
            <person name="Meng A."/>
            <person name="Brown T."/>
            <person name="Cohen L."/>
        </authorList>
    </citation>
    <scope>NUCLEOTIDE SEQUENCE</scope>
    <source>
        <strain evidence="2">Ms1</strain>
    </source>
</reference>
<dbReference type="GO" id="GO:0008270">
    <property type="term" value="F:zinc ion binding"/>
    <property type="evidence" value="ECO:0007669"/>
    <property type="project" value="InterPro"/>
</dbReference>
<dbReference type="Pfam" id="PF13602">
    <property type="entry name" value="ADH_zinc_N_2"/>
    <property type="match status" value="1"/>
</dbReference>
<dbReference type="GO" id="GO:0016491">
    <property type="term" value="F:oxidoreductase activity"/>
    <property type="evidence" value="ECO:0007669"/>
    <property type="project" value="InterPro"/>
</dbReference>
<sequence>MASEVPETMRAVQYADYGGPDALEVATIPVPPMAPTDVVIEVHAAGTNPVDAKLTAGYIKAWPQALPIVPGWDVAGVVKAVGASVESLKVGDEVYSYTRPAFDMAEEHPESKEEKIDATTGAYAEYAVVKAWKVAKKPTSLGFVEAAGVPLCGLTAWQGLTKHLKVVKGETVLVLGGSGGVGGFGVQWAKHLGATVIATCSAANVKYVTDLGADTVVDYRDADAVAALAGTVDKVLDCVGGDSTLTGLKALKDGGAICSTANYGLGDLVAAEGRGITGTGFLVQPSAEQLTELAAIFDSGAAKSLNVRKFPLGDAGAALMASKLGRTKGKIVLTTKHLVEEKKNVWAAGATEIEGVDDDDSFMDFM</sequence>
<dbReference type="PROSITE" id="PS01162">
    <property type="entry name" value="QOR_ZETA_CRYSTAL"/>
    <property type="match status" value="1"/>
</dbReference>
<evidence type="ECO:0000259" key="1">
    <source>
        <dbReference type="SMART" id="SM00829"/>
    </source>
</evidence>
<dbReference type="Gene3D" id="3.90.180.10">
    <property type="entry name" value="Medium-chain alcohol dehydrogenases, catalytic domain"/>
    <property type="match status" value="1"/>
</dbReference>
<dbReference type="Pfam" id="PF08240">
    <property type="entry name" value="ADH_N"/>
    <property type="match status" value="1"/>
</dbReference>
<dbReference type="SMART" id="SM00829">
    <property type="entry name" value="PKS_ER"/>
    <property type="match status" value="1"/>
</dbReference>
<dbReference type="PANTHER" id="PTHR44013">
    <property type="entry name" value="ZINC-TYPE ALCOHOL DEHYDROGENASE-LIKE PROTEIN C16A3.02C"/>
    <property type="match status" value="1"/>
</dbReference>
<dbReference type="SUPFAM" id="SSF51735">
    <property type="entry name" value="NAD(P)-binding Rossmann-fold domains"/>
    <property type="match status" value="1"/>
</dbReference>
<organism evidence="2">
    <name type="scientific">Bicosoecida sp. CB-2014</name>
    <dbReference type="NCBI Taxonomy" id="1486930"/>
    <lineage>
        <taxon>Eukaryota</taxon>
        <taxon>Sar</taxon>
        <taxon>Stramenopiles</taxon>
        <taxon>Bigyra</taxon>
        <taxon>Opalozoa</taxon>
        <taxon>Bicosoecida</taxon>
    </lineage>
</organism>
<dbReference type="InterPro" id="IPR036291">
    <property type="entry name" value="NAD(P)-bd_dom_sf"/>
</dbReference>
<dbReference type="SUPFAM" id="SSF50129">
    <property type="entry name" value="GroES-like"/>
    <property type="match status" value="1"/>
</dbReference>
<dbReference type="InterPro" id="IPR002364">
    <property type="entry name" value="Quin_OxRdtase/zeta-crystal_CS"/>
</dbReference>
<proteinExistence type="predicted"/>
<evidence type="ECO:0000313" key="2">
    <source>
        <dbReference type="EMBL" id="CAD8909298.1"/>
    </source>
</evidence>
<dbReference type="AlphaFoldDB" id="A0A7S1C673"/>
<feature type="domain" description="Enoyl reductase (ER)" evidence="1">
    <location>
        <begin position="18"/>
        <end position="333"/>
    </location>
</feature>
<gene>
    <name evidence="2" type="ORF">BSP0115_LOCUS2502</name>
</gene>
<dbReference type="InterPro" id="IPR020843">
    <property type="entry name" value="ER"/>
</dbReference>
<protein>
    <recommendedName>
        <fullName evidence="1">Enoyl reductase (ER) domain-containing protein</fullName>
    </recommendedName>
</protein>
<dbReference type="Gene3D" id="3.40.50.720">
    <property type="entry name" value="NAD(P)-binding Rossmann-like Domain"/>
    <property type="match status" value="1"/>
</dbReference>
<dbReference type="InterPro" id="IPR011032">
    <property type="entry name" value="GroES-like_sf"/>
</dbReference>
<dbReference type="EMBL" id="HBFS01003595">
    <property type="protein sequence ID" value="CAD8909298.1"/>
    <property type="molecule type" value="Transcribed_RNA"/>
</dbReference>
<accession>A0A7S1C673</accession>
<dbReference type="InterPro" id="IPR052733">
    <property type="entry name" value="Chloroplast_QOR"/>
</dbReference>